<gene>
    <name evidence="1" type="ORF">ASAP_0886</name>
</gene>
<protein>
    <recommendedName>
        <fullName evidence="3">Uracil-DNA glycosylase-like domain-containing protein</fullName>
    </recommendedName>
</protein>
<proteinExistence type="predicted"/>
<name>A0A060QI61_9PROT</name>
<sequence>MIDTKYRTAYAETRELYDRLAPQMGGKDYGYQILYGPEIVTPSLFILGYQPGCTEQDKTMSEEEKRPAGPPDILAYADPKEDWRLAKALLNIWPADRMTDMMGGNINFFRAATVNEWKTIPLPVRRELQAYSLRTIQQLVEAYAPRRILVIGLDTLKRIPGHMIDKGHVSSIDPSRHNPIAQEATLWGMPALAVTHLSGARLKAEDRQNIYNYARAWSGI</sequence>
<comment type="caution">
    <text evidence="1">The sequence shown here is derived from an EMBL/GenBank/DDBJ whole genome shotgun (WGS) entry which is preliminary data.</text>
</comment>
<dbReference type="AlphaFoldDB" id="A0A060QI61"/>
<dbReference type="Proteomes" id="UP000027583">
    <property type="component" value="Unassembled WGS sequence"/>
</dbReference>
<reference evidence="1 2" key="2">
    <citation type="journal article" date="2014" name="PLoS ONE">
        <title>Evolution of mitochondria reconstructed from the energy metabolism of living bacteria.</title>
        <authorList>
            <person name="Degli Esposti M."/>
            <person name="Chouaia B."/>
            <person name="Comandatore F."/>
            <person name="Crotti E."/>
            <person name="Sassera D."/>
            <person name="Lievens P.M."/>
            <person name="Daffonchio D."/>
            <person name="Bandi C."/>
        </authorList>
    </citation>
    <scope>NUCLEOTIDE SEQUENCE [LARGE SCALE GENOMIC DNA]</scope>
    <source>
        <strain evidence="1 2">SF2.1</strain>
    </source>
</reference>
<evidence type="ECO:0008006" key="3">
    <source>
        <dbReference type="Google" id="ProtNLM"/>
    </source>
</evidence>
<dbReference type="RefSeq" id="WP_023977743.1">
    <property type="nucleotide sequence ID" value="NZ_CBLX010000005.1"/>
</dbReference>
<accession>A0A060QI61</accession>
<organism evidence="1 2">
    <name type="scientific">Asaia bogorensis</name>
    <dbReference type="NCBI Taxonomy" id="91915"/>
    <lineage>
        <taxon>Bacteria</taxon>
        <taxon>Pseudomonadati</taxon>
        <taxon>Pseudomonadota</taxon>
        <taxon>Alphaproteobacteria</taxon>
        <taxon>Acetobacterales</taxon>
        <taxon>Acetobacteraceae</taxon>
        <taxon>Asaia</taxon>
    </lineage>
</organism>
<evidence type="ECO:0000313" key="2">
    <source>
        <dbReference type="Proteomes" id="UP000027583"/>
    </source>
</evidence>
<evidence type="ECO:0000313" key="1">
    <source>
        <dbReference type="EMBL" id="CDG38931.1"/>
    </source>
</evidence>
<reference evidence="1 2" key="1">
    <citation type="journal article" date="2014" name="Genome Biol. Evol.">
        <title>Acetic acid bacteria genomes reveal functional traits for adaptation to life in insect guts.</title>
        <authorList>
            <person name="Chouaia B."/>
            <person name="Gaiarsa S."/>
            <person name="Crotti E."/>
            <person name="Comandatore F."/>
            <person name="Degli Esposti M."/>
            <person name="Ricci I."/>
            <person name="Alma A."/>
            <person name="Favia G."/>
            <person name="Bandi C."/>
            <person name="Daffonchio D."/>
        </authorList>
    </citation>
    <scope>NUCLEOTIDE SEQUENCE [LARGE SCALE GENOMIC DNA]</scope>
    <source>
        <strain evidence="1 2">SF2.1</strain>
    </source>
</reference>
<dbReference type="EMBL" id="CBLX010000005">
    <property type="protein sequence ID" value="CDG38931.1"/>
    <property type="molecule type" value="Genomic_DNA"/>
</dbReference>